<evidence type="ECO:0000313" key="2">
    <source>
        <dbReference type="Proteomes" id="UP000218209"/>
    </source>
</evidence>
<dbReference type="AlphaFoldDB" id="A0A1X6P6S7"/>
<dbReference type="Proteomes" id="UP000218209">
    <property type="component" value="Unassembled WGS sequence"/>
</dbReference>
<dbReference type="EMBL" id="KV918866">
    <property type="protein sequence ID" value="OSX76465.1"/>
    <property type="molecule type" value="Genomic_DNA"/>
</dbReference>
<reference evidence="1 2" key="1">
    <citation type="submission" date="2017-03" db="EMBL/GenBank/DDBJ databases">
        <title>WGS assembly of Porphyra umbilicalis.</title>
        <authorList>
            <person name="Brawley S.H."/>
            <person name="Blouin N.A."/>
            <person name="Ficko-Blean E."/>
            <person name="Wheeler G.L."/>
            <person name="Lohr M."/>
            <person name="Goodson H.V."/>
            <person name="Jenkins J.W."/>
            <person name="Blaby-Haas C.E."/>
            <person name="Helliwell K.E."/>
            <person name="Chan C."/>
            <person name="Marriage T."/>
            <person name="Bhattacharya D."/>
            <person name="Klein A.S."/>
            <person name="Badis Y."/>
            <person name="Brodie J."/>
            <person name="Cao Y."/>
            <person name="Collen J."/>
            <person name="Dittami S.M."/>
            <person name="Gachon C.M."/>
            <person name="Green B.R."/>
            <person name="Karpowicz S."/>
            <person name="Kim J.W."/>
            <person name="Kudahl U."/>
            <person name="Lin S."/>
            <person name="Michel G."/>
            <person name="Mittag M."/>
            <person name="Olson B.J."/>
            <person name="Pangilinan J."/>
            <person name="Peng Y."/>
            <person name="Qiu H."/>
            <person name="Shu S."/>
            <person name="Singer J.T."/>
            <person name="Smith A.G."/>
            <person name="Sprecher B.N."/>
            <person name="Wagner V."/>
            <person name="Wang W."/>
            <person name="Wang Z.-Y."/>
            <person name="Yan J."/>
            <person name="Yarish C."/>
            <person name="Zoeuner-Riek S."/>
            <person name="Zhuang Y."/>
            <person name="Zou Y."/>
            <person name="Lindquist E.A."/>
            <person name="Grimwood J."/>
            <person name="Barry K."/>
            <person name="Rokhsar D.S."/>
            <person name="Schmutz J."/>
            <person name="Stiller J.W."/>
            <person name="Grossman A.R."/>
            <person name="Prochnik S.E."/>
        </authorList>
    </citation>
    <scope>NUCLEOTIDE SEQUENCE [LARGE SCALE GENOMIC DNA]</scope>
    <source>
        <strain evidence="1">4086291</strain>
    </source>
</reference>
<sequence length="211" mass="23060">MPSDLLPLRFADWVLQIPTSPPAGSPGPSAALLAALEGTKPPPNVSNIIYYIALDRAAGKPPPSLPACPCGRCELAGPLPYMPPPGRFPHAECRRDDVAKKAGDLLANNFHVAIWAFQTLRRRGVTQSAATAAVCTPGYASARVDPALLQKVAQEWEDQLGLAERVHGDIGDFLRANPVNWQLSFKWLHTFIDRETDIINIQRQTWGTPWP</sequence>
<gene>
    <name evidence="1" type="ORF">BU14_0190s0022</name>
</gene>
<keyword evidence="2" id="KW-1185">Reference proteome</keyword>
<proteinExistence type="predicted"/>
<name>A0A1X6P6S7_PORUM</name>
<organism evidence="1 2">
    <name type="scientific">Porphyra umbilicalis</name>
    <name type="common">Purple laver</name>
    <name type="synonym">Red alga</name>
    <dbReference type="NCBI Taxonomy" id="2786"/>
    <lineage>
        <taxon>Eukaryota</taxon>
        <taxon>Rhodophyta</taxon>
        <taxon>Bangiophyceae</taxon>
        <taxon>Bangiales</taxon>
        <taxon>Bangiaceae</taxon>
        <taxon>Porphyra</taxon>
    </lineage>
</organism>
<protein>
    <submittedName>
        <fullName evidence="1">Uncharacterized protein</fullName>
    </submittedName>
</protein>
<accession>A0A1X6P6S7</accession>
<evidence type="ECO:0000313" key="1">
    <source>
        <dbReference type="EMBL" id="OSX76465.1"/>
    </source>
</evidence>